<accession>A0ACC1L9N3</accession>
<evidence type="ECO:0000313" key="2">
    <source>
        <dbReference type="Proteomes" id="UP001140096"/>
    </source>
</evidence>
<proteinExistence type="predicted"/>
<gene>
    <name evidence="1" type="ORF">H4S07_004281</name>
</gene>
<organism evidence="1 2">
    <name type="scientific">Coemansia furcata</name>
    <dbReference type="NCBI Taxonomy" id="417177"/>
    <lineage>
        <taxon>Eukaryota</taxon>
        <taxon>Fungi</taxon>
        <taxon>Fungi incertae sedis</taxon>
        <taxon>Zoopagomycota</taxon>
        <taxon>Kickxellomycotina</taxon>
        <taxon>Kickxellomycetes</taxon>
        <taxon>Kickxellales</taxon>
        <taxon>Kickxellaceae</taxon>
        <taxon>Coemansia</taxon>
    </lineage>
</organism>
<dbReference type="Proteomes" id="UP001140096">
    <property type="component" value="Unassembled WGS sequence"/>
</dbReference>
<comment type="caution">
    <text evidence="1">The sequence shown here is derived from an EMBL/GenBank/DDBJ whole genome shotgun (WGS) entry which is preliminary data.</text>
</comment>
<keyword evidence="2" id="KW-1185">Reference proteome</keyword>
<name>A0ACC1L9N3_9FUNG</name>
<sequence length="281" mass="30393">MEEDHNTITSFFSFTTPDPLLPARDAPVIDDFLTAHVQNHSTAPAHASASPVDSGIPVAPTQTKPKPAAAAALDEQIHPLIRSRRLDTPEEIAAWIAERKAKYPTAANSRAKTPQAAAKRKLSAATEDPPPATTANPLGMLMQYAGESDTSEPDSDDDEGPELASTKPPPVRAPFRPSGLAPGEDRRKLQVCKYFAKGSCHKGKTCPFSHPESLNKLQESTTPSNAATEAKQAKGGSSSSLLAMLMAKDIDRENYRIFQCIQYICDRNFLGTPSQIELLYQ</sequence>
<reference evidence="1" key="1">
    <citation type="submission" date="2022-07" db="EMBL/GenBank/DDBJ databases">
        <title>Phylogenomic reconstructions and comparative analyses of Kickxellomycotina fungi.</title>
        <authorList>
            <person name="Reynolds N.K."/>
            <person name="Stajich J.E."/>
            <person name="Barry K."/>
            <person name="Grigoriev I.V."/>
            <person name="Crous P."/>
            <person name="Smith M.E."/>
        </authorList>
    </citation>
    <scope>NUCLEOTIDE SEQUENCE</scope>
    <source>
        <strain evidence="1">CBS 102833</strain>
    </source>
</reference>
<dbReference type="EMBL" id="JANBUP010001674">
    <property type="protein sequence ID" value="KAJ2804214.1"/>
    <property type="molecule type" value="Genomic_DNA"/>
</dbReference>
<protein>
    <submittedName>
        <fullName evidence="1">Uncharacterized protein</fullName>
    </submittedName>
</protein>
<evidence type="ECO:0000313" key="1">
    <source>
        <dbReference type="EMBL" id="KAJ2804214.1"/>
    </source>
</evidence>